<dbReference type="AlphaFoldDB" id="A0A9N9WW82"/>
<dbReference type="Pfam" id="PF03259">
    <property type="entry name" value="Robl_LC7"/>
    <property type="match status" value="1"/>
</dbReference>
<reference evidence="3" key="2">
    <citation type="submission" date="2022-10" db="EMBL/GenBank/DDBJ databases">
        <authorList>
            <consortium name="ENA_rothamsted_submissions"/>
            <consortium name="culmorum"/>
            <person name="King R."/>
        </authorList>
    </citation>
    <scope>NUCLEOTIDE SEQUENCE</scope>
</reference>
<dbReference type="OrthoDB" id="9985637at2759"/>
<dbReference type="Proteomes" id="UP001153620">
    <property type="component" value="Chromosome 3"/>
</dbReference>
<organism evidence="3 4">
    <name type="scientific">Chironomus riparius</name>
    <dbReference type="NCBI Taxonomy" id="315576"/>
    <lineage>
        <taxon>Eukaryota</taxon>
        <taxon>Metazoa</taxon>
        <taxon>Ecdysozoa</taxon>
        <taxon>Arthropoda</taxon>
        <taxon>Hexapoda</taxon>
        <taxon>Insecta</taxon>
        <taxon>Pterygota</taxon>
        <taxon>Neoptera</taxon>
        <taxon>Endopterygota</taxon>
        <taxon>Diptera</taxon>
        <taxon>Nematocera</taxon>
        <taxon>Chironomoidea</taxon>
        <taxon>Chironomidae</taxon>
        <taxon>Chironominae</taxon>
        <taxon>Chironomus</taxon>
    </lineage>
</organism>
<protein>
    <recommendedName>
        <fullName evidence="2">Roadblock/LAMTOR2 domain-containing protein</fullName>
    </recommendedName>
</protein>
<accession>A0A9N9WW82</accession>
<sequence length="99" mass="11310">MSLEVNARLSQIARHEGVQGVLVISHEGIVIKSYNIMDEETINHYAYISLQLAKKAKEIINDLAEADLEVLRMKSGEMEYVLSFEHDYVLLAVYKQTKL</sequence>
<evidence type="ECO:0000313" key="4">
    <source>
        <dbReference type="Proteomes" id="UP001153620"/>
    </source>
</evidence>
<comment type="similarity">
    <text evidence="1">Belongs to the GAMAD family.</text>
</comment>
<dbReference type="Gene3D" id="3.30.450.30">
    <property type="entry name" value="Dynein light chain 2a, cytoplasmic"/>
    <property type="match status" value="1"/>
</dbReference>
<name>A0A9N9WW82_9DIPT</name>
<dbReference type="SUPFAM" id="SSF103196">
    <property type="entry name" value="Roadblock/LC7 domain"/>
    <property type="match status" value="1"/>
</dbReference>
<evidence type="ECO:0000313" key="3">
    <source>
        <dbReference type="EMBL" id="CAG9808422.1"/>
    </source>
</evidence>
<feature type="domain" description="Roadblock/LAMTOR2" evidence="2">
    <location>
        <begin position="9"/>
        <end position="94"/>
    </location>
</feature>
<proteinExistence type="inferred from homology"/>
<dbReference type="EMBL" id="OU895879">
    <property type="protein sequence ID" value="CAG9808422.1"/>
    <property type="molecule type" value="Genomic_DNA"/>
</dbReference>
<evidence type="ECO:0000259" key="2">
    <source>
        <dbReference type="Pfam" id="PF03259"/>
    </source>
</evidence>
<dbReference type="InterPro" id="IPR004942">
    <property type="entry name" value="Roadblock/LAMTOR2_dom"/>
</dbReference>
<reference evidence="3" key="1">
    <citation type="submission" date="2022-01" db="EMBL/GenBank/DDBJ databases">
        <authorList>
            <person name="King R."/>
        </authorList>
    </citation>
    <scope>NUCLEOTIDE SEQUENCE</scope>
</reference>
<dbReference type="PANTHER" id="PTHR10779">
    <property type="entry name" value="DYNEIN LIGHT CHAIN ROADBLOCK"/>
    <property type="match status" value="1"/>
</dbReference>
<keyword evidence="4" id="KW-1185">Reference proteome</keyword>
<evidence type="ECO:0000256" key="1">
    <source>
        <dbReference type="ARBA" id="ARBA00007191"/>
    </source>
</evidence>
<gene>
    <name evidence="3" type="ORF">CHIRRI_LOCUS11262</name>
</gene>